<keyword evidence="5" id="KW-0676">Redox-active center</keyword>
<sequence>MKKKRRLFMRSAILLIIATAIGYMFYSHFFSDRGAAVRVGDEAPNFVLTDLDGNEVELADYRGEGVFLNFWGTYCPPCEREMPYMENQYAIYKDQGVEILAVNVGEAPLTVERFVNRHDLSFPIPMDSGQLVLDRYGVIPLPMTFLIDPQGTVIQIITGGMSEADIASYMESIKP</sequence>
<evidence type="ECO:0000256" key="2">
    <source>
        <dbReference type="ARBA" id="ARBA00022748"/>
    </source>
</evidence>
<evidence type="ECO:0000313" key="9">
    <source>
        <dbReference type="Proteomes" id="UP000315711"/>
    </source>
</evidence>
<dbReference type="InterPro" id="IPR013766">
    <property type="entry name" value="Thioredoxin_domain"/>
</dbReference>
<dbReference type="InterPro" id="IPR036249">
    <property type="entry name" value="Thioredoxin-like_sf"/>
</dbReference>
<comment type="caution">
    <text evidence="8">The sequence shown here is derived from an EMBL/GenBank/DDBJ whole genome shotgun (WGS) entry which is preliminary data.</text>
</comment>
<dbReference type="Gene3D" id="3.40.30.10">
    <property type="entry name" value="Glutaredoxin"/>
    <property type="match status" value="1"/>
</dbReference>
<dbReference type="CDD" id="cd02966">
    <property type="entry name" value="TlpA_like_family"/>
    <property type="match status" value="1"/>
</dbReference>
<dbReference type="Proteomes" id="UP000315711">
    <property type="component" value="Unassembled WGS sequence"/>
</dbReference>
<comment type="subcellular location">
    <subcellularLocation>
        <location evidence="1">Cell envelope</location>
    </subcellularLocation>
</comment>
<dbReference type="OrthoDB" id="25753at2"/>
<dbReference type="AlphaFoldDB" id="A0A562QA98"/>
<dbReference type="GO" id="GO:0017004">
    <property type="term" value="P:cytochrome complex assembly"/>
    <property type="evidence" value="ECO:0007669"/>
    <property type="project" value="UniProtKB-KW"/>
</dbReference>
<dbReference type="RefSeq" id="WP_144451724.1">
    <property type="nucleotide sequence ID" value="NZ_VLKZ01000015.1"/>
</dbReference>
<dbReference type="InterPro" id="IPR000866">
    <property type="entry name" value="AhpC/TSA"/>
</dbReference>
<dbReference type="NCBIfam" id="NF002854">
    <property type="entry name" value="PRK03147.1"/>
    <property type="match status" value="1"/>
</dbReference>
<dbReference type="PROSITE" id="PS51352">
    <property type="entry name" value="THIOREDOXIN_2"/>
    <property type="match status" value="1"/>
</dbReference>
<dbReference type="SUPFAM" id="SSF52833">
    <property type="entry name" value="Thioredoxin-like"/>
    <property type="match status" value="1"/>
</dbReference>
<evidence type="ECO:0000256" key="6">
    <source>
        <dbReference type="SAM" id="Phobius"/>
    </source>
</evidence>
<proteinExistence type="predicted"/>
<dbReference type="PANTHER" id="PTHR42852">
    <property type="entry name" value="THIOL:DISULFIDE INTERCHANGE PROTEIN DSBE"/>
    <property type="match status" value="1"/>
</dbReference>
<keyword evidence="2" id="KW-0201">Cytochrome c-type biogenesis</keyword>
<dbReference type="EMBL" id="VLKZ01000015">
    <property type="protein sequence ID" value="TWI52946.1"/>
    <property type="molecule type" value="Genomic_DNA"/>
</dbReference>
<keyword evidence="9" id="KW-1185">Reference proteome</keyword>
<dbReference type="InterPro" id="IPR017937">
    <property type="entry name" value="Thioredoxin_CS"/>
</dbReference>
<keyword evidence="3" id="KW-0735">Signal-anchor</keyword>
<evidence type="ECO:0000256" key="1">
    <source>
        <dbReference type="ARBA" id="ARBA00004196"/>
    </source>
</evidence>
<dbReference type="GO" id="GO:0016491">
    <property type="term" value="F:oxidoreductase activity"/>
    <property type="evidence" value="ECO:0007669"/>
    <property type="project" value="InterPro"/>
</dbReference>
<evidence type="ECO:0000256" key="5">
    <source>
        <dbReference type="ARBA" id="ARBA00023284"/>
    </source>
</evidence>
<organism evidence="8 9">
    <name type="scientific">Halalkalibacter nanhaiisediminis</name>
    <dbReference type="NCBI Taxonomy" id="688079"/>
    <lineage>
        <taxon>Bacteria</taxon>
        <taxon>Bacillati</taxon>
        <taxon>Bacillota</taxon>
        <taxon>Bacilli</taxon>
        <taxon>Bacillales</taxon>
        <taxon>Bacillaceae</taxon>
        <taxon>Halalkalibacter</taxon>
    </lineage>
</organism>
<protein>
    <submittedName>
        <fullName evidence="8">Peroxiredoxin</fullName>
    </submittedName>
</protein>
<dbReference type="Pfam" id="PF00578">
    <property type="entry name" value="AhpC-TSA"/>
    <property type="match status" value="1"/>
</dbReference>
<gene>
    <name evidence="8" type="ORF">IQ10_03553</name>
</gene>
<dbReference type="InterPro" id="IPR050553">
    <property type="entry name" value="Thioredoxin_ResA/DsbE_sf"/>
</dbReference>
<dbReference type="GO" id="GO:0016209">
    <property type="term" value="F:antioxidant activity"/>
    <property type="evidence" value="ECO:0007669"/>
    <property type="project" value="InterPro"/>
</dbReference>
<feature type="transmembrane region" description="Helical" evidence="6">
    <location>
        <begin position="7"/>
        <end position="26"/>
    </location>
</feature>
<keyword evidence="4" id="KW-1015">Disulfide bond</keyword>
<name>A0A562QA98_9BACI</name>
<evidence type="ECO:0000256" key="4">
    <source>
        <dbReference type="ARBA" id="ARBA00023157"/>
    </source>
</evidence>
<evidence type="ECO:0000256" key="3">
    <source>
        <dbReference type="ARBA" id="ARBA00022968"/>
    </source>
</evidence>
<dbReference type="PANTHER" id="PTHR42852:SF6">
    <property type="entry name" value="THIOL:DISULFIDE INTERCHANGE PROTEIN DSBE"/>
    <property type="match status" value="1"/>
</dbReference>
<keyword evidence="6" id="KW-1133">Transmembrane helix</keyword>
<reference evidence="8 9" key="1">
    <citation type="journal article" date="2015" name="Stand. Genomic Sci.">
        <title>Genomic Encyclopedia of Bacterial and Archaeal Type Strains, Phase III: the genomes of soil and plant-associated and newly described type strains.</title>
        <authorList>
            <person name="Whitman W.B."/>
            <person name="Woyke T."/>
            <person name="Klenk H.P."/>
            <person name="Zhou Y."/>
            <person name="Lilburn T.G."/>
            <person name="Beck B.J."/>
            <person name="De Vos P."/>
            <person name="Vandamme P."/>
            <person name="Eisen J.A."/>
            <person name="Garrity G."/>
            <person name="Hugenholtz P."/>
            <person name="Kyrpides N.C."/>
        </authorList>
    </citation>
    <scope>NUCLEOTIDE SEQUENCE [LARGE SCALE GENOMIC DNA]</scope>
    <source>
        <strain evidence="8 9">CGMCC 1.10116</strain>
    </source>
</reference>
<dbReference type="GO" id="GO:0030313">
    <property type="term" value="C:cell envelope"/>
    <property type="evidence" value="ECO:0007669"/>
    <property type="project" value="UniProtKB-SubCell"/>
</dbReference>
<evidence type="ECO:0000313" key="8">
    <source>
        <dbReference type="EMBL" id="TWI52946.1"/>
    </source>
</evidence>
<dbReference type="PROSITE" id="PS00194">
    <property type="entry name" value="THIOREDOXIN_1"/>
    <property type="match status" value="1"/>
</dbReference>
<feature type="domain" description="Thioredoxin" evidence="7">
    <location>
        <begin position="37"/>
        <end position="175"/>
    </location>
</feature>
<keyword evidence="6" id="KW-0472">Membrane</keyword>
<accession>A0A562QA98</accession>
<evidence type="ECO:0000259" key="7">
    <source>
        <dbReference type="PROSITE" id="PS51352"/>
    </source>
</evidence>
<keyword evidence="6" id="KW-0812">Transmembrane</keyword>